<name>A0A7W7WW29_9PSEU</name>
<dbReference type="EMBL" id="JACHJS010000001">
    <property type="protein sequence ID" value="MBB4965537.1"/>
    <property type="molecule type" value="Genomic_DNA"/>
</dbReference>
<evidence type="ECO:0000313" key="4">
    <source>
        <dbReference type="Proteomes" id="UP000542674"/>
    </source>
</evidence>
<proteinExistence type="predicted"/>
<feature type="region of interest" description="Disordered" evidence="1">
    <location>
        <begin position="22"/>
        <end position="52"/>
    </location>
</feature>
<reference evidence="3 4" key="1">
    <citation type="submission" date="2020-08" db="EMBL/GenBank/DDBJ databases">
        <title>Sequencing the genomes of 1000 actinobacteria strains.</title>
        <authorList>
            <person name="Klenk H.-P."/>
        </authorList>
    </citation>
    <scope>NUCLEOTIDE SEQUENCE [LARGE SCALE GENOMIC DNA]</scope>
    <source>
        <strain evidence="3 4">DSM 45084</strain>
    </source>
</reference>
<feature type="region of interest" description="Disordered" evidence="1">
    <location>
        <begin position="497"/>
        <end position="516"/>
    </location>
</feature>
<comment type="caution">
    <text evidence="3">The sequence shown here is derived from an EMBL/GenBank/DDBJ whole genome shotgun (WGS) entry which is preliminary data.</text>
</comment>
<feature type="signal peptide" evidence="2">
    <location>
        <begin position="1"/>
        <end position="23"/>
    </location>
</feature>
<evidence type="ECO:0000313" key="3">
    <source>
        <dbReference type="EMBL" id="MBB4965537.1"/>
    </source>
</evidence>
<dbReference type="AlphaFoldDB" id="A0A7W7WW29"/>
<gene>
    <name evidence="3" type="ORF">F4559_002896</name>
</gene>
<dbReference type="RefSeq" id="WP_184669126.1">
    <property type="nucleotide sequence ID" value="NZ_BAABAI010000029.1"/>
</dbReference>
<organism evidence="3 4">
    <name type="scientific">Saccharothrix violaceirubra</name>
    <dbReference type="NCBI Taxonomy" id="413306"/>
    <lineage>
        <taxon>Bacteria</taxon>
        <taxon>Bacillati</taxon>
        <taxon>Actinomycetota</taxon>
        <taxon>Actinomycetes</taxon>
        <taxon>Pseudonocardiales</taxon>
        <taxon>Pseudonocardiaceae</taxon>
        <taxon>Saccharothrix</taxon>
    </lineage>
</organism>
<sequence>MRQGLVLAAAVVLGLSGTTVTEAAATPGPRHREPATHQAPRCGLTPSTDSRGPDRVASCLQAGVTVAGAVAVGQTTDVAFTVKAQGDQQDVAITAELPAGLAWARVPAGFTVTGSADAAPASGGTWNRITARRDIADGRTLDFSAQVKGVRAGPASINVRARGTGSGTPGGDADTWLTVGGEGFDASLTVAAARESGTAALPEGVTPQPLYPHLRHQSVGTRGLPQPHSDDPDGTPGVRATSCVRGTWNYADHNGNFRQSANFQVQVWDSDPIGDDLLGTVMTGASGDYNVCFDNDDGIGGGGNDVFVRFVAESPLWNVQRDDEEPYLFRTETRDDVADGSTTDFGAQRPVTQNLMPVVELYDQVNAASDWTPGDCWDRLDRECRRIPVNWTPTSNLGDHYCSEEGGPDCPRENEIYLRGNANTSTTTAIHEVGHGVMDDVYDDQYPRTNCPNPHAIQGQSEPGCAWSEGFAEWYPAQVTGAPTYVFPGGGADAGRTLNLEDPTWGTTGWDTGDDTEGRVAGAMIDLVDGGARDERYWDRHGEPATAIWNTFLRHRSANFRDFFVVHRAADGGDVSDARGKASLFQNTIDFDFRDPLGDYAELERPRAIVPHNFGFTTTVAFWQVVAVRPDGGEQNLELFDDRNQTRSLGTGNQPGADTEFIAVDSNRRALGDYYPRVTQAGGAGGYRIELAQGTTQLIDRETFRMAAGDVVVVRDVLLHQGREVTIAVDPATTGQNPELYLVGSVPGQPDTYVRNRAQAVAQSTGGGAGATETITFTAPSTGFYGVVVINRSGGGSYELSRQGG</sequence>
<feature type="chain" id="PRO_5039171996" evidence="2">
    <location>
        <begin position="24"/>
        <end position="805"/>
    </location>
</feature>
<keyword evidence="2" id="KW-0732">Signal</keyword>
<protein>
    <submittedName>
        <fullName evidence="3">Uncharacterized protein</fullName>
    </submittedName>
</protein>
<accession>A0A7W7WW29</accession>
<feature type="region of interest" description="Disordered" evidence="1">
    <location>
        <begin position="219"/>
        <end position="238"/>
    </location>
</feature>
<keyword evidence="4" id="KW-1185">Reference proteome</keyword>
<evidence type="ECO:0000256" key="2">
    <source>
        <dbReference type="SAM" id="SignalP"/>
    </source>
</evidence>
<dbReference type="Proteomes" id="UP000542674">
    <property type="component" value="Unassembled WGS sequence"/>
</dbReference>
<evidence type="ECO:0000256" key="1">
    <source>
        <dbReference type="SAM" id="MobiDB-lite"/>
    </source>
</evidence>